<protein>
    <recommendedName>
        <fullName evidence="3">DUF124 domain-containing protein</fullName>
    </recommendedName>
</protein>
<sequence>MQHQLIDTPDFGMLQVTFDQAGEVIVAESGAMVAMDTGIDMKTSMRGGLLAAAKRKLLGGESLFQNTFTAGGPGQRLYLAPAPEGDLRAMNLQAGQSFFLQSGAYVAHVGDQLNLDTKFGGLKGFFGGAGFFMLKVTGPGTVYYCAYGALHEIDCPPEGYTVDNDHLVGFTEGLQFNVRKFGGFRGLFFSGEGLVCDFSGQGKIYLQTRNAGALAAFLHPFRPVKAKS</sequence>
<dbReference type="Pfam" id="PF01987">
    <property type="entry name" value="AIM24"/>
    <property type="match status" value="1"/>
</dbReference>
<dbReference type="SUPFAM" id="SSF51219">
    <property type="entry name" value="TRAP-like"/>
    <property type="match status" value="1"/>
</dbReference>
<keyword evidence="2" id="KW-1185">Reference proteome</keyword>
<dbReference type="PANTHER" id="PTHR43657:SF1">
    <property type="entry name" value="ALTERED INHERITANCE OF MITOCHONDRIA PROTEIN 24, MITOCHONDRIAL"/>
    <property type="match status" value="1"/>
</dbReference>
<dbReference type="Gene3D" id="3.60.160.10">
    <property type="entry name" value="Mitochondrial biogenesis AIM24"/>
    <property type="match status" value="1"/>
</dbReference>
<dbReference type="RefSeq" id="WP_106393796.1">
    <property type="nucleotide sequence ID" value="NZ_PVNK01000197.1"/>
</dbReference>
<evidence type="ECO:0008006" key="3">
    <source>
        <dbReference type="Google" id="ProtNLM"/>
    </source>
</evidence>
<dbReference type="EMBL" id="PVNK01000197">
    <property type="protein sequence ID" value="PRP93086.1"/>
    <property type="molecule type" value="Genomic_DNA"/>
</dbReference>
<dbReference type="AlphaFoldDB" id="A0A2S9XJN1"/>
<evidence type="ECO:0000313" key="1">
    <source>
        <dbReference type="EMBL" id="PRP93086.1"/>
    </source>
</evidence>
<dbReference type="InterPro" id="IPR002838">
    <property type="entry name" value="AIM24"/>
</dbReference>
<dbReference type="OrthoDB" id="9779518at2"/>
<organism evidence="1 2">
    <name type="scientific">Enhygromyxa salina</name>
    <dbReference type="NCBI Taxonomy" id="215803"/>
    <lineage>
        <taxon>Bacteria</taxon>
        <taxon>Pseudomonadati</taxon>
        <taxon>Myxococcota</taxon>
        <taxon>Polyangia</taxon>
        <taxon>Nannocystales</taxon>
        <taxon>Nannocystaceae</taxon>
        <taxon>Enhygromyxa</taxon>
    </lineage>
</organism>
<evidence type="ECO:0000313" key="2">
    <source>
        <dbReference type="Proteomes" id="UP000237968"/>
    </source>
</evidence>
<proteinExistence type="predicted"/>
<comment type="caution">
    <text evidence="1">The sequence shown here is derived from an EMBL/GenBank/DDBJ whole genome shotgun (WGS) entry which is preliminary data.</text>
</comment>
<accession>A0A2S9XJN1</accession>
<dbReference type="InterPro" id="IPR016031">
    <property type="entry name" value="Trp_RNA-bd_attenuator-like_dom"/>
</dbReference>
<dbReference type="NCBIfam" id="TIGR00266">
    <property type="entry name" value="TIGR00266 family protein"/>
    <property type="match status" value="1"/>
</dbReference>
<dbReference type="InterPro" id="IPR036983">
    <property type="entry name" value="AIM24_sf"/>
</dbReference>
<gene>
    <name evidence="1" type="ORF">ENSA5_45290</name>
</gene>
<reference evidence="1 2" key="1">
    <citation type="submission" date="2018-03" db="EMBL/GenBank/DDBJ databases">
        <title>Draft Genome Sequences of the Obligatory Marine Myxobacteria Enhygromyxa salina SWB005.</title>
        <authorList>
            <person name="Poehlein A."/>
            <person name="Moghaddam J.A."/>
            <person name="Harms H."/>
            <person name="Alanjari M."/>
            <person name="Koenig G.M."/>
            <person name="Daniel R."/>
            <person name="Schaeberle T.F."/>
        </authorList>
    </citation>
    <scope>NUCLEOTIDE SEQUENCE [LARGE SCALE GENOMIC DNA]</scope>
    <source>
        <strain evidence="1 2">SWB005</strain>
    </source>
</reference>
<dbReference type="PANTHER" id="PTHR43657">
    <property type="entry name" value="TRYPTOPHAN RNA-BINDING ATTENUATOR PROTEIN-LIKE PROTEIN"/>
    <property type="match status" value="1"/>
</dbReference>
<name>A0A2S9XJN1_9BACT</name>
<dbReference type="Proteomes" id="UP000237968">
    <property type="component" value="Unassembled WGS sequence"/>
</dbReference>